<evidence type="ECO:0000256" key="2">
    <source>
        <dbReference type="ARBA" id="ARBA00023008"/>
    </source>
</evidence>
<protein>
    <recommendedName>
        <fullName evidence="5">Blue (type 1) copper domain-containing protein</fullName>
    </recommendedName>
</protein>
<keyword evidence="2" id="KW-0186">Copper</keyword>
<dbReference type="STRING" id="1221500.ABE65_012270"/>
<proteinExistence type="predicted"/>
<dbReference type="InterPro" id="IPR000923">
    <property type="entry name" value="BlueCu_1"/>
</dbReference>
<evidence type="ECO:0000313" key="7">
    <source>
        <dbReference type="Proteomes" id="UP000076623"/>
    </source>
</evidence>
<dbReference type="RefSeq" id="WP_082861416.1">
    <property type="nucleotide sequence ID" value="NZ_CP015378.1"/>
</dbReference>
<reference evidence="6 7" key="1">
    <citation type="submission" date="2016-04" db="EMBL/GenBank/DDBJ databases">
        <title>Complete genome sequence of Fictibacillus phosphorivorans G25-29, a strain toxic to nematodes.</title>
        <authorList>
            <person name="Zheng Z."/>
        </authorList>
    </citation>
    <scope>NUCLEOTIDE SEQUENCE [LARGE SCALE GENOMIC DNA]</scope>
    <source>
        <strain evidence="6 7">G25-29</strain>
    </source>
</reference>
<evidence type="ECO:0000256" key="4">
    <source>
        <dbReference type="SAM" id="SignalP"/>
    </source>
</evidence>
<sequence>MKWVKRMTFKAGCTLIFAGVLLTGCSAMDTEKSEEPNKGAKEVTEQQSKHSDEHGSEDMMEEPSSASDQQAREVTEAMPSPLLKKGEETLFSFPNEGVYLIHCDPHPVMKMKVIVQTDAKQTDSVSLNIKDYEFSEKEITVAPGTLITWRNQDSAQHNVAIEIE</sequence>
<dbReference type="InterPro" id="IPR008972">
    <property type="entry name" value="Cupredoxin"/>
</dbReference>
<evidence type="ECO:0000256" key="1">
    <source>
        <dbReference type="ARBA" id="ARBA00022723"/>
    </source>
</evidence>
<dbReference type="PROSITE" id="PS51257">
    <property type="entry name" value="PROKAR_LIPOPROTEIN"/>
    <property type="match status" value="1"/>
</dbReference>
<feature type="chain" id="PRO_5039295210" description="Blue (type 1) copper domain-containing protein" evidence="4">
    <location>
        <begin position="30"/>
        <end position="164"/>
    </location>
</feature>
<dbReference type="EMBL" id="CP015378">
    <property type="protein sequence ID" value="ANC77531.1"/>
    <property type="molecule type" value="Genomic_DNA"/>
</dbReference>
<dbReference type="Pfam" id="PF00127">
    <property type="entry name" value="Copper-bind"/>
    <property type="match status" value="1"/>
</dbReference>
<organism evidence="6 7">
    <name type="scientific">Fictibacillus phosphorivorans</name>
    <dbReference type="NCBI Taxonomy" id="1221500"/>
    <lineage>
        <taxon>Bacteria</taxon>
        <taxon>Bacillati</taxon>
        <taxon>Bacillota</taxon>
        <taxon>Bacilli</taxon>
        <taxon>Bacillales</taxon>
        <taxon>Fictibacillaceae</taxon>
        <taxon>Fictibacillus</taxon>
    </lineage>
</organism>
<evidence type="ECO:0000256" key="3">
    <source>
        <dbReference type="SAM" id="MobiDB-lite"/>
    </source>
</evidence>
<feature type="domain" description="Blue (type 1) copper" evidence="5">
    <location>
        <begin position="67"/>
        <end position="115"/>
    </location>
</feature>
<keyword evidence="7" id="KW-1185">Reference proteome</keyword>
<feature type="region of interest" description="Disordered" evidence="3">
    <location>
        <begin position="30"/>
        <end position="83"/>
    </location>
</feature>
<dbReference type="PANTHER" id="PTHR36507:SF1">
    <property type="entry name" value="BLL1555 PROTEIN"/>
    <property type="match status" value="1"/>
</dbReference>
<dbReference type="GO" id="GO:0009055">
    <property type="term" value="F:electron transfer activity"/>
    <property type="evidence" value="ECO:0007669"/>
    <property type="project" value="InterPro"/>
</dbReference>
<feature type="signal peptide" evidence="4">
    <location>
        <begin position="1"/>
        <end position="29"/>
    </location>
</feature>
<dbReference type="SUPFAM" id="SSF49503">
    <property type="entry name" value="Cupredoxins"/>
    <property type="match status" value="2"/>
</dbReference>
<keyword evidence="1" id="KW-0479">Metal-binding</keyword>
<keyword evidence="4" id="KW-0732">Signal</keyword>
<evidence type="ECO:0000259" key="5">
    <source>
        <dbReference type="Pfam" id="PF00127"/>
    </source>
</evidence>
<dbReference type="InterPro" id="IPR052721">
    <property type="entry name" value="ET_Amicyanin"/>
</dbReference>
<dbReference type="Proteomes" id="UP000076623">
    <property type="component" value="Chromosome"/>
</dbReference>
<name>A0A160IMR3_9BACL</name>
<gene>
    <name evidence="6" type="ORF">ABE65_012270</name>
</gene>
<dbReference type="KEGG" id="fpn:ABE65_012270"/>
<accession>A0A160IMR3</accession>
<dbReference type="AlphaFoldDB" id="A0A160IMR3"/>
<feature type="compositionally biased region" description="Basic and acidic residues" evidence="3">
    <location>
        <begin position="30"/>
        <end position="57"/>
    </location>
</feature>
<dbReference type="Gene3D" id="2.60.40.420">
    <property type="entry name" value="Cupredoxins - blue copper proteins"/>
    <property type="match status" value="2"/>
</dbReference>
<evidence type="ECO:0000313" key="6">
    <source>
        <dbReference type="EMBL" id="ANC77531.1"/>
    </source>
</evidence>
<dbReference type="GO" id="GO:0005507">
    <property type="term" value="F:copper ion binding"/>
    <property type="evidence" value="ECO:0007669"/>
    <property type="project" value="InterPro"/>
</dbReference>
<dbReference type="PANTHER" id="PTHR36507">
    <property type="entry name" value="BLL1555 PROTEIN"/>
    <property type="match status" value="1"/>
</dbReference>